<keyword evidence="2 3" id="KW-0808">Transferase</keyword>
<dbReference type="OrthoDB" id="9797795at2"/>
<keyword evidence="1" id="KW-0328">Glycosyltransferase</keyword>
<accession>A0A1G5V8P6</accession>
<evidence type="ECO:0000256" key="1">
    <source>
        <dbReference type="ARBA" id="ARBA00022676"/>
    </source>
</evidence>
<organism evidence="3 4">
    <name type="scientific">Allisonella histaminiformans</name>
    <dbReference type="NCBI Taxonomy" id="209880"/>
    <lineage>
        <taxon>Bacteria</taxon>
        <taxon>Bacillati</taxon>
        <taxon>Bacillota</taxon>
        <taxon>Negativicutes</taxon>
        <taxon>Veillonellales</taxon>
        <taxon>Veillonellaceae</taxon>
        <taxon>Allisonella</taxon>
    </lineage>
</organism>
<evidence type="ECO:0000313" key="4">
    <source>
        <dbReference type="Proteomes" id="UP000199689"/>
    </source>
</evidence>
<dbReference type="Pfam" id="PF01075">
    <property type="entry name" value="Glyco_transf_9"/>
    <property type="match status" value="1"/>
</dbReference>
<protein>
    <submittedName>
        <fullName evidence="3">Heptosyltransferase-1</fullName>
    </submittedName>
</protein>
<dbReference type="InterPro" id="IPR002201">
    <property type="entry name" value="Glyco_trans_9"/>
</dbReference>
<dbReference type="AlphaFoldDB" id="A0A1G5V8P6"/>
<dbReference type="SUPFAM" id="SSF53756">
    <property type="entry name" value="UDP-Glycosyltransferase/glycogen phosphorylase"/>
    <property type="match status" value="1"/>
</dbReference>
<dbReference type="Proteomes" id="UP000199689">
    <property type="component" value="Unassembled WGS sequence"/>
</dbReference>
<dbReference type="GO" id="GO:0009244">
    <property type="term" value="P:lipopolysaccharide core region biosynthetic process"/>
    <property type="evidence" value="ECO:0007669"/>
    <property type="project" value="TreeGrafter"/>
</dbReference>
<dbReference type="STRING" id="209880.SAMN02910343_00475"/>
<proteinExistence type="predicted"/>
<keyword evidence="4" id="KW-1185">Reference proteome</keyword>
<name>A0A1G5V8P6_9FIRM</name>
<dbReference type="GeneID" id="87755520"/>
<reference evidence="3 4" key="1">
    <citation type="submission" date="2016-10" db="EMBL/GenBank/DDBJ databases">
        <authorList>
            <person name="de Groot N.N."/>
        </authorList>
    </citation>
    <scope>NUCLEOTIDE SEQUENCE [LARGE SCALE GENOMIC DNA]</scope>
    <source>
        <strain evidence="3 4">DSM 15230</strain>
    </source>
</reference>
<dbReference type="GO" id="GO:0008713">
    <property type="term" value="F:ADP-heptose-lipopolysaccharide heptosyltransferase activity"/>
    <property type="evidence" value="ECO:0007669"/>
    <property type="project" value="TreeGrafter"/>
</dbReference>
<gene>
    <name evidence="3" type="ORF">SAMN02910343_00475</name>
</gene>
<dbReference type="InterPro" id="IPR051199">
    <property type="entry name" value="LPS_LOS_Heptosyltrfase"/>
</dbReference>
<dbReference type="PANTHER" id="PTHR30160">
    <property type="entry name" value="TETRAACYLDISACCHARIDE 4'-KINASE-RELATED"/>
    <property type="match status" value="1"/>
</dbReference>
<dbReference type="CDD" id="cd03789">
    <property type="entry name" value="GT9_LPS_heptosyltransferase"/>
    <property type="match status" value="1"/>
</dbReference>
<dbReference type="EMBL" id="FMXA01000005">
    <property type="protein sequence ID" value="SDA42253.1"/>
    <property type="molecule type" value="Genomic_DNA"/>
</dbReference>
<dbReference type="GO" id="GO:0005829">
    <property type="term" value="C:cytosol"/>
    <property type="evidence" value="ECO:0007669"/>
    <property type="project" value="TreeGrafter"/>
</dbReference>
<sequence>MAEKILIIKMSSLGDIIHAMPSLYMLRKHKPDAHITWAIHPAFAGILPGKPWVDEVYLVDRKRIKQLSYLKQVRRDLKSRHFDLVIDLQMIAKSALISMLSGCSHRIGYWDAREGSWLVNKPISGPHKHGHIIEQLLDVMRFLGCPETGIEFPFRDLTEPTQTLEKKLHDAGLHDPFVALVPGTRGENKKWPIAMWGELAARLAERGIHSVISGAPSEKSMEKEILKRADSPYVIPMMGKTSLLELAALEKAASVHVSSDTGPLHIANAMKTPIVALFGPTMPQRSGPYGNPYSTVLMAENPGHEDTDMSTISVDQVLEEVVKKWEQKNKPLA</sequence>
<dbReference type="Gene3D" id="3.40.50.2000">
    <property type="entry name" value="Glycogen Phosphorylase B"/>
    <property type="match status" value="2"/>
</dbReference>
<dbReference type="RefSeq" id="WP_091363447.1">
    <property type="nucleotide sequence ID" value="NZ_FMXA01000005.1"/>
</dbReference>
<evidence type="ECO:0000313" key="3">
    <source>
        <dbReference type="EMBL" id="SDA42253.1"/>
    </source>
</evidence>
<evidence type="ECO:0000256" key="2">
    <source>
        <dbReference type="ARBA" id="ARBA00022679"/>
    </source>
</evidence>
<dbReference type="PANTHER" id="PTHR30160:SF1">
    <property type="entry name" value="LIPOPOLYSACCHARIDE 1,2-N-ACETYLGLUCOSAMINETRANSFERASE-RELATED"/>
    <property type="match status" value="1"/>
</dbReference>